<name>A0AAD5SFR0_9FUNG</name>
<feature type="region of interest" description="Disordered" evidence="2">
    <location>
        <begin position="1"/>
        <end position="33"/>
    </location>
</feature>
<keyword evidence="4" id="KW-1185">Reference proteome</keyword>
<feature type="coiled-coil region" evidence="1">
    <location>
        <begin position="93"/>
        <end position="192"/>
    </location>
</feature>
<dbReference type="PANTHER" id="PTHR31540">
    <property type="entry name" value="CENTROSOMAL PROTEIN OF 131 KDA"/>
    <property type="match status" value="1"/>
</dbReference>
<feature type="coiled-coil region" evidence="1">
    <location>
        <begin position="563"/>
        <end position="623"/>
    </location>
</feature>
<dbReference type="GO" id="GO:0005929">
    <property type="term" value="C:cilium"/>
    <property type="evidence" value="ECO:0007669"/>
    <property type="project" value="GOC"/>
</dbReference>
<feature type="coiled-coil region" evidence="1">
    <location>
        <begin position="439"/>
        <end position="526"/>
    </location>
</feature>
<proteinExistence type="predicted"/>
<comment type="caution">
    <text evidence="3">The sequence shown here is derived from an EMBL/GenBank/DDBJ whole genome shotgun (WGS) entry which is preliminary data.</text>
</comment>
<protein>
    <submittedName>
        <fullName evidence="3">Centrosomal protein of 131 kDa</fullName>
    </submittedName>
</protein>
<dbReference type="PANTHER" id="PTHR31540:SF1">
    <property type="entry name" value="CENTROSOMAL PROTEIN OF 131 KDA"/>
    <property type="match status" value="1"/>
</dbReference>
<reference evidence="3" key="1">
    <citation type="submission" date="2020-05" db="EMBL/GenBank/DDBJ databases">
        <title>Phylogenomic resolution of chytrid fungi.</title>
        <authorList>
            <person name="Stajich J.E."/>
            <person name="Amses K."/>
            <person name="Simmons R."/>
            <person name="Seto K."/>
            <person name="Myers J."/>
            <person name="Bonds A."/>
            <person name="Quandt C.A."/>
            <person name="Barry K."/>
            <person name="Liu P."/>
            <person name="Grigoriev I."/>
            <person name="Longcore J.E."/>
            <person name="James T.Y."/>
        </authorList>
    </citation>
    <scope>NUCLEOTIDE SEQUENCE</scope>
    <source>
        <strain evidence="3">JEL0318</strain>
    </source>
</reference>
<dbReference type="AlphaFoldDB" id="A0AAD5SFR0"/>
<evidence type="ECO:0000256" key="2">
    <source>
        <dbReference type="SAM" id="MobiDB-lite"/>
    </source>
</evidence>
<evidence type="ECO:0000313" key="3">
    <source>
        <dbReference type="EMBL" id="KAJ3054350.1"/>
    </source>
</evidence>
<dbReference type="EMBL" id="JADGJD010000142">
    <property type="protein sequence ID" value="KAJ3054350.1"/>
    <property type="molecule type" value="Genomic_DNA"/>
</dbReference>
<dbReference type="GO" id="GO:0035735">
    <property type="term" value="P:intraciliary transport involved in cilium assembly"/>
    <property type="evidence" value="ECO:0007669"/>
    <property type="project" value="InterPro"/>
</dbReference>
<accession>A0AAD5SFR0</accession>
<sequence>MEQQPRASTASEETATHDSRSTNATEDPTAERVDRILGFLKTVEEDDAKSVATIQTNPGAMWGLKSMSLAAQADNSKPGPNTSAVFDGVKAKIMGQQLEIEEKTRTLALLKKEVKKLKEFIEEQAMQHKKDIKSKLNLQKKEYETMIKRHHTHMEKLLAEKEDLSQKCGALTEEVKALRKQFEDKMKFSEQEHARDIRQQRELWQAAEKVKREQWVQEQTKKIKDSTVKGMEPHIQQMLAQQKMQISRMEEKFREDLIREKGVLMEQQQRLMDGMRDRIVAERQKACEEEREFARQRYQKQLERDEMEFQQQKRKLIAEFEDQKHMLMETLKEEKKIAEGSHRKAVDDLRHQVEEERTAKDNALEELRRRHNTELSKLREKFNIEKEEWQTQFMAKQENEMRNREKSFKEKLIKERDTEIEMIIQRLELETSSNSSDATRRYRMEVEKLKAEMAEEVKQLRDQHSLALDKILNMQRTQAAADEKIRELQKQKMQAEHEVKTKDNLIQQQKEELRRLKVDEKTLSETIRCEFNEQLEAKDSAIQALSEQVSCHNENTATLTRKLRFEMEEMAKQKDQAMNLIEERVRKTIMAKDEILGSLRTQVEDLTIRNTHLERLIEQQRSELLS</sequence>
<evidence type="ECO:0000313" key="4">
    <source>
        <dbReference type="Proteomes" id="UP001212841"/>
    </source>
</evidence>
<gene>
    <name evidence="3" type="primary">AZI1</name>
    <name evidence="3" type="ORF">HK097_002014</name>
</gene>
<evidence type="ECO:0000256" key="1">
    <source>
        <dbReference type="SAM" id="Coils"/>
    </source>
</evidence>
<dbReference type="InterPro" id="IPR030465">
    <property type="entry name" value="CEP131"/>
</dbReference>
<keyword evidence="1" id="KW-0175">Coiled coil</keyword>
<organism evidence="3 4">
    <name type="scientific">Rhizophlyctis rosea</name>
    <dbReference type="NCBI Taxonomy" id="64517"/>
    <lineage>
        <taxon>Eukaryota</taxon>
        <taxon>Fungi</taxon>
        <taxon>Fungi incertae sedis</taxon>
        <taxon>Chytridiomycota</taxon>
        <taxon>Chytridiomycota incertae sedis</taxon>
        <taxon>Chytridiomycetes</taxon>
        <taxon>Rhizophlyctidales</taxon>
        <taxon>Rhizophlyctidaceae</taxon>
        <taxon>Rhizophlyctis</taxon>
    </lineage>
</organism>
<dbReference type="Proteomes" id="UP001212841">
    <property type="component" value="Unassembled WGS sequence"/>
</dbReference>
<feature type="coiled-coil region" evidence="1">
    <location>
        <begin position="265"/>
        <end position="388"/>
    </location>
</feature>
<feature type="compositionally biased region" description="Polar residues" evidence="2">
    <location>
        <begin position="1"/>
        <end position="13"/>
    </location>
</feature>